<evidence type="ECO:0000313" key="2">
    <source>
        <dbReference type="Proteomes" id="UP001162972"/>
    </source>
</evidence>
<protein>
    <submittedName>
        <fullName evidence="1">Uncharacterized protein</fullName>
    </submittedName>
</protein>
<keyword evidence="2" id="KW-1185">Reference proteome</keyword>
<comment type="caution">
    <text evidence="1">The sequence shown here is derived from an EMBL/GenBank/DDBJ whole genome shotgun (WGS) entry which is preliminary data.</text>
</comment>
<proteinExistence type="predicted"/>
<name>A0AAD6KDA1_9ROSI</name>
<accession>A0AAD6KDA1</accession>
<gene>
    <name evidence="1" type="ORF">OIU84_030244</name>
</gene>
<sequence>MNKQAGKFIYPLLSCGNSFKVLSARRSLCQSLLQLPLPQASFSSTHQVGVQILPSLKQLQ</sequence>
<evidence type="ECO:0000313" key="1">
    <source>
        <dbReference type="EMBL" id="KAJ6420289.1"/>
    </source>
</evidence>
<dbReference type="EMBL" id="JAPFFJ010000009">
    <property type="protein sequence ID" value="KAJ6420289.1"/>
    <property type="molecule type" value="Genomic_DNA"/>
</dbReference>
<feature type="non-terminal residue" evidence="1">
    <location>
        <position position="60"/>
    </location>
</feature>
<reference evidence="1 2" key="1">
    <citation type="journal article" date="2023" name="Int. J. Mol. Sci.">
        <title>De Novo Assembly and Annotation of 11 Diverse Shrub Willow (Salix) Genomes Reveals Novel Gene Organization in Sex-Linked Regions.</title>
        <authorList>
            <person name="Hyden B."/>
            <person name="Feng K."/>
            <person name="Yates T.B."/>
            <person name="Jawdy S."/>
            <person name="Cereghino C."/>
            <person name="Smart L.B."/>
            <person name="Muchero W."/>
        </authorList>
    </citation>
    <scope>NUCLEOTIDE SEQUENCE [LARGE SCALE GENOMIC DNA]</scope>
    <source>
        <tissue evidence="1">Shoot tip</tissue>
    </source>
</reference>
<dbReference type="AlphaFoldDB" id="A0AAD6KDA1"/>
<organism evidence="1 2">
    <name type="scientific">Salix udensis</name>
    <dbReference type="NCBI Taxonomy" id="889485"/>
    <lineage>
        <taxon>Eukaryota</taxon>
        <taxon>Viridiplantae</taxon>
        <taxon>Streptophyta</taxon>
        <taxon>Embryophyta</taxon>
        <taxon>Tracheophyta</taxon>
        <taxon>Spermatophyta</taxon>
        <taxon>Magnoliopsida</taxon>
        <taxon>eudicotyledons</taxon>
        <taxon>Gunneridae</taxon>
        <taxon>Pentapetalae</taxon>
        <taxon>rosids</taxon>
        <taxon>fabids</taxon>
        <taxon>Malpighiales</taxon>
        <taxon>Salicaceae</taxon>
        <taxon>Saliceae</taxon>
        <taxon>Salix</taxon>
    </lineage>
</organism>
<dbReference type="Proteomes" id="UP001162972">
    <property type="component" value="Chromosome 7"/>
</dbReference>